<dbReference type="AlphaFoldDB" id="A0A238UAY7"/>
<dbReference type="KEGG" id="tje:TJEJU_1940"/>
<name>A0A238UAY7_9FLAO</name>
<organism evidence="1 2">
    <name type="scientific">Tenacibaculum jejuense</name>
    <dbReference type="NCBI Taxonomy" id="584609"/>
    <lineage>
        <taxon>Bacteria</taxon>
        <taxon>Pseudomonadati</taxon>
        <taxon>Bacteroidota</taxon>
        <taxon>Flavobacteriia</taxon>
        <taxon>Flavobacteriales</taxon>
        <taxon>Flavobacteriaceae</taxon>
        <taxon>Tenacibaculum</taxon>
    </lineage>
</organism>
<evidence type="ECO:0000313" key="2">
    <source>
        <dbReference type="Proteomes" id="UP000215214"/>
    </source>
</evidence>
<evidence type="ECO:0008006" key="3">
    <source>
        <dbReference type="Google" id="ProtNLM"/>
    </source>
</evidence>
<reference evidence="1 2" key="1">
    <citation type="submission" date="2017-07" db="EMBL/GenBank/DDBJ databases">
        <authorList>
            <person name="Sun Z.S."/>
            <person name="Albrecht U."/>
            <person name="Echele G."/>
            <person name="Lee C.C."/>
        </authorList>
    </citation>
    <scope>NUCLEOTIDE SEQUENCE [LARGE SCALE GENOMIC DNA]</scope>
    <source>
        <strain evidence="2">type strain: KCTC 22618</strain>
    </source>
</reference>
<proteinExistence type="predicted"/>
<dbReference type="EMBL" id="LT899436">
    <property type="protein sequence ID" value="SNR15644.1"/>
    <property type="molecule type" value="Genomic_DNA"/>
</dbReference>
<gene>
    <name evidence="1" type="ORF">TJEJU_1940</name>
</gene>
<evidence type="ECO:0000313" key="1">
    <source>
        <dbReference type="EMBL" id="SNR15644.1"/>
    </source>
</evidence>
<accession>A0A238UAY7</accession>
<dbReference type="Proteomes" id="UP000215214">
    <property type="component" value="Chromosome TJEJU"/>
</dbReference>
<dbReference type="PROSITE" id="PS51257">
    <property type="entry name" value="PROKAR_LIPOPROTEIN"/>
    <property type="match status" value="1"/>
</dbReference>
<keyword evidence="2" id="KW-1185">Reference proteome</keyword>
<sequence>MKKVVFILFLVTFLSCDEINNFLSSENETTNEPIIASIGDTNLYLSDVVNVVPRGTSKNDSLVLIKSFINSWAKRQLMLKKAAESISDVNNKQINELVKNYEESLYINGYKESLINQQLDTVISEQSIQKYYTNNKDNFRLNEELLQLKYIYFGKDFLDKKEAIKKFKSNSIEDLEGLENLTINFKDYMLRDSSWVSYDDVLLKIPPFRYISKEKLLKKSKFIQKEDSLGVYLVAVNNVLKRNEIAPISYIRSNIKQLILHKRKIELVREIEKTLINDAIKNNEFKEY</sequence>
<protein>
    <recommendedName>
        <fullName evidence="3">Lipoprotein</fullName>
    </recommendedName>
</protein>